<evidence type="ECO:0000256" key="1">
    <source>
        <dbReference type="SAM" id="MobiDB-lite"/>
    </source>
</evidence>
<feature type="region of interest" description="Disordered" evidence="1">
    <location>
        <begin position="127"/>
        <end position="151"/>
    </location>
</feature>
<accession>A0AA42B911</accession>
<evidence type="ECO:0000313" key="3">
    <source>
        <dbReference type="Proteomes" id="UP001165306"/>
    </source>
</evidence>
<keyword evidence="3" id="KW-1185">Reference proteome</keyword>
<evidence type="ECO:0000313" key="2">
    <source>
        <dbReference type="EMBL" id="MCM8747706.1"/>
    </source>
</evidence>
<proteinExistence type="predicted"/>
<gene>
    <name evidence="2" type="ORF">NET02_00940</name>
</gene>
<dbReference type="Proteomes" id="UP001165306">
    <property type="component" value="Unassembled WGS sequence"/>
</dbReference>
<comment type="caution">
    <text evidence="2">The sequence shown here is derived from an EMBL/GenBank/DDBJ whole genome shotgun (WGS) entry which is preliminary data.</text>
</comment>
<dbReference type="RefSeq" id="WP_284055491.1">
    <property type="nucleotide sequence ID" value="NZ_JAMSLR010000001.1"/>
</dbReference>
<sequence length="151" mass="16421">MSFDLRDIRPGMDVYSFDNVYLGTVRRVMPEPAPRRAVGPQDFQASQLPGELLGPMPTATIGNPGPSTQSARRRFASQPDGAPPIGQGRLVFGRLPVPIGWREVSLDNVLAVSLERVVLRRTAAELARRGQSSHAHESAARERGGAEHSRS</sequence>
<feature type="region of interest" description="Disordered" evidence="1">
    <location>
        <begin position="46"/>
        <end position="89"/>
    </location>
</feature>
<dbReference type="EMBL" id="JAMSLR010000001">
    <property type="protein sequence ID" value="MCM8747706.1"/>
    <property type="molecule type" value="Genomic_DNA"/>
</dbReference>
<organism evidence="2 3">
    <name type="scientific">Thermalbibacter longus</name>
    <dbReference type="NCBI Taxonomy" id="2951981"/>
    <lineage>
        <taxon>Bacteria</taxon>
        <taxon>Pseudomonadati</taxon>
        <taxon>Thermomicrobiota</taxon>
        <taxon>Thermomicrobia</taxon>
        <taxon>Thermomicrobiales</taxon>
        <taxon>Thermomicrobiaceae</taxon>
        <taxon>Thermalbibacter</taxon>
    </lineage>
</organism>
<protein>
    <submittedName>
        <fullName evidence="2">Uncharacterized protein</fullName>
    </submittedName>
</protein>
<reference evidence="2" key="1">
    <citation type="submission" date="2022-06" db="EMBL/GenBank/DDBJ databases">
        <title>CFH 74404 Thermomicrobiaceae sp.</title>
        <authorList>
            <person name="Ming H."/>
            <person name="Li W.-J."/>
            <person name="Zhao Z."/>
        </authorList>
    </citation>
    <scope>NUCLEOTIDE SEQUENCE</scope>
    <source>
        <strain evidence="2">CFH 74404</strain>
    </source>
</reference>
<dbReference type="AlphaFoldDB" id="A0AA42B911"/>
<name>A0AA42B911_9BACT</name>